<proteinExistence type="inferred from homology"/>
<keyword evidence="4" id="KW-1185">Reference proteome</keyword>
<sequence>MNNISIDFSEIKTFNDFYTQLKIKIAIPNYFGNNLDALYDFFSGEASLPLDIKFNNMSTEQIDTFQSLIETMKALSTEVPEISFHYY</sequence>
<dbReference type="KEGG" id="ntg:NSCAC_1229"/>
<evidence type="ECO:0000259" key="2">
    <source>
        <dbReference type="Pfam" id="PF01337"/>
    </source>
</evidence>
<accession>A0A7G1QB99</accession>
<dbReference type="AlphaFoldDB" id="A0A7G1QB99"/>
<dbReference type="Proteomes" id="UP000516072">
    <property type="component" value="Chromosome"/>
</dbReference>
<dbReference type="Pfam" id="PF01337">
    <property type="entry name" value="Barstar"/>
    <property type="match status" value="1"/>
</dbReference>
<protein>
    <recommendedName>
        <fullName evidence="2">Barstar (barnase inhibitor) domain-containing protein</fullName>
    </recommendedName>
</protein>
<feature type="domain" description="Barstar (barnase inhibitor)" evidence="2">
    <location>
        <begin position="1"/>
        <end position="79"/>
    </location>
</feature>
<organism evidence="3 4">
    <name type="scientific">Candidatus Nitrosacidococcus tergens</name>
    <dbReference type="NCBI Taxonomy" id="553981"/>
    <lineage>
        <taxon>Bacteria</taxon>
        <taxon>Pseudomonadati</taxon>
        <taxon>Pseudomonadota</taxon>
        <taxon>Gammaproteobacteria</taxon>
        <taxon>Chromatiales</taxon>
        <taxon>Chromatiaceae</taxon>
        <taxon>Candidatus Nitrosacidococcus</taxon>
    </lineage>
</organism>
<reference evidence="3 4" key="1">
    <citation type="submission" date="2020-03" db="EMBL/GenBank/DDBJ databases">
        <authorList>
            <person name="Picone N."/>
        </authorList>
    </citation>
    <scope>NUCLEOTIDE SEQUENCE [LARGE SCALE GENOMIC DNA]</scope>
    <source>
        <strain evidence="3">NSCAC1</strain>
    </source>
</reference>
<dbReference type="Gene3D" id="3.30.370.10">
    <property type="entry name" value="Barstar-like"/>
    <property type="match status" value="1"/>
</dbReference>
<comment type="similarity">
    <text evidence="1">Belongs to the barstar family.</text>
</comment>
<gene>
    <name evidence="3" type="ORF">NSCAC_1229</name>
</gene>
<name>A0A7G1QB99_9GAMM</name>
<evidence type="ECO:0000256" key="1">
    <source>
        <dbReference type="ARBA" id="ARBA00006845"/>
    </source>
</evidence>
<evidence type="ECO:0000313" key="4">
    <source>
        <dbReference type="Proteomes" id="UP000516072"/>
    </source>
</evidence>
<dbReference type="RefSeq" id="WP_197743936.1">
    <property type="nucleotide sequence ID" value="NZ_LR778175.1"/>
</dbReference>
<dbReference type="InterPro" id="IPR000468">
    <property type="entry name" value="Barstar"/>
</dbReference>
<dbReference type="SUPFAM" id="SSF52038">
    <property type="entry name" value="Barstar-related"/>
    <property type="match status" value="1"/>
</dbReference>
<dbReference type="EMBL" id="LR778175">
    <property type="protein sequence ID" value="CAB1276553.1"/>
    <property type="molecule type" value="Genomic_DNA"/>
</dbReference>
<dbReference type="InterPro" id="IPR035905">
    <property type="entry name" value="Barstar-like_sf"/>
</dbReference>
<evidence type="ECO:0000313" key="3">
    <source>
        <dbReference type="EMBL" id="CAB1276553.1"/>
    </source>
</evidence>